<gene>
    <name evidence="2" type="ordered locus">Deba_0018</name>
</gene>
<name>E1QD78_DESB2</name>
<organism evidence="2 3">
    <name type="scientific">Desulfarculus baarsii (strain ATCC 33931 / DSM 2075 / LMG 7858 / VKM B-1802 / 2st14)</name>
    <dbReference type="NCBI Taxonomy" id="644282"/>
    <lineage>
        <taxon>Bacteria</taxon>
        <taxon>Pseudomonadati</taxon>
        <taxon>Thermodesulfobacteriota</taxon>
        <taxon>Desulfarculia</taxon>
        <taxon>Desulfarculales</taxon>
        <taxon>Desulfarculaceae</taxon>
        <taxon>Desulfarculus</taxon>
    </lineage>
</organism>
<dbReference type="AlphaFoldDB" id="E1QD78"/>
<dbReference type="Proteomes" id="UP000009047">
    <property type="component" value="Chromosome"/>
</dbReference>
<keyword evidence="3" id="KW-1185">Reference proteome</keyword>
<dbReference type="TCDB" id="9.B.155.3.1">
    <property type="family name" value="the putative beta barrel porin-3 (bbp3) family"/>
</dbReference>
<feature type="chain" id="PRO_5003150309" description="Protochlamydia outer membrane protein domain-containing protein" evidence="1">
    <location>
        <begin position="23"/>
        <end position="330"/>
    </location>
</feature>
<dbReference type="OrthoDB" id="5514686at2"/>
<dbReference type="KEGG" id="dbr:Deba_0018"/>
<sequence>MKRLLIAALAVAVSLAGGVALAADSAFLQLLRPKMGQVKAKAAYSGMFWSEVDVQGSSTSFAMNKQELSAMTPLMQDDGQELALWLDADVRNVDSDLFLPEVNRTFPDELWDLNLALSYRRKLGQNWIGGVRGSFGSASDKPFNSADELTYNAMGFARRELDKQNALLFFLFYSSSMDFLPGVPYPGVAWQYTAADRSLDLTIGLPMLMATYRPVDPLKLSVAYYPLRNVFGEAAWSFTKQWSTFGRFTWTYQDYLLADRPRDENRLFYYEKRAVIGVGFKPLPGANIELSGGRAFDRLMFQGQNHGDEDQNRIELDDGWLVHLVGSMRF</sequence>
<dbReference type="eggNOG" id="ENOG5032QVH">
    <property type="taxonomic scope" value="Bacteria"/>
</dbReference>
<evidence type="ECO:0000313" key="2">
    <source>
        <dbReference type="EMBL" id="ADK83397.1"/>
    </source>
</evidence>
<dbReference type="HOGENOM" id="CLU_841257_0_0_7"/>
<accession>E1QD78</accession>
<dbReference type="RefSeq" id="WP_013256853.1">
    <property type="nucleotide sequence ID" value="NC_014365.1"/>
</dbReference>
<reference evidence="2 3" key="1">
    <citation type="journal article" date="2010" name="Stand. Genomic Sci.">
        <title>Complete genome sequence of Desulfarculus baarsii type strain (2st14).</title>
        <authorList>
            <person name="Sun H."/>
            <person name="Spring S."/>
            <person name="Lapidus A."/>
            <person name="Davenport K."/>
            <person name="Del Rio T.G."/>
            <person name="Tice H."/>
            <person name="Nolan M."/>
            <person name="Copeland A."/>
            <person name="Cheng J.F."/>
            <person name="Lucas S."/>
            <person name="Tapia R."/>
            <person name="Goodwin L."/>
            <person name="Pitluck S."/>
            <person name="Ivanova N."/>
            <person name="Pagani I."/>
            <person name="Mavromatis K."/>
            <person name="Ovchinnikova G."/>
            <person name="Pati A."/>
            <person name="Chen A."/>
            <person name="Palaniappan K."/>
            <person name="Hauser L."/>
            <person name="Chang Y.J."/>
            <person name="Jeffries C.D."/>
            <person name="Detter J.C."/>
            <person name="Han C."/>
            <person name="Rohde M."/>
            <person name="Brambilla E."/>
            <person name="Goker M."/>
            <person name="Woyke T."/>
            <person name="Bristow J."/>
            <person name="Eisen J.A."/>
            <person name="Markowitz V."/>
            <person name="Hugenholtz P."/>
            <person name="Kyrpides N.C."/>
            <person name="Klenk H.P."/>
            <person name="Land M."/>
        </authorList>
    </citation>
    <scope>NUCLEOTIDE SEQUENCE [LARGE SCALE GENOMIC DNA]</scope>
    <source>
        <strain evidence="3">ATCC 33931 / DSM 2075 / LMG 7858 / VKM B-1802 / 2st14</strain>
    </source>
</reference>
<proteinExistence type="predicted"/>
<feature type="signal peptide" evidence="1">
    <location>
        <begin position="1"/>
        <end position="22"/>
    </location>
</feature>
<protein>
    <recommendedName>
        <fullName evidence="4">Protochlamydia outer membrane protein domain-containing protein</fullName>
    </recommendedName>
</protein>
<evidence type="ECO:0000313" key="3">
    <source>
        <dbReference type="Proteomes" id="UP000009047"/>
    </source>
</evidence>
<evidence type="ECO:0008006" key="4">
    <source>
        <dbReference type="Google" id="ProtNLM"/>
    </source>
</evidence>
<dbReference type="EMBL" id="CP002085">
    <property type="protein sequence ID" value="ADK83397.1"/>
    <property type="molecule type" value="Genomic_DNA"/>
</dbReference>
<keyword evidence="1" id="KW-0732">Signal</keyword>
<dbReference type="STRING" id="644282.Deba_0018"/>
<evidence type="ECO:0000256" key="1">
    <source>
        <dbReference type="SAM" id="SignalP"/>
    </source>
</evidence>